<comment type="similarity">
    <text evidence="1">Belongs to the peptidase M1 family.</text>
</comment>
<evidence type="ECO:0000313" key="5">
    <source>
        <dbReference type="Proteomes" id="UP000801492"/>
    </source>
</evidence>
<dbReference type="GO" id="GO:0005615">
    <property type="term" value="C:extracellular space"/>
    <property type="evidence" value="ECO:0007669"/>
    <property type="project" value="TreeGrafter"/>
</dbReference>
<dbReference type="PANTHER" id="PTHR11533:SF294">
    <property type="entry name" value="THYROTROPIN-RELEASING HORMONE-DEGRADING ECTOENZYME"/>
    <property type="match status" value="1"/>
</dbReference>
<dbReference type="Gene3D" id="2.60.40.1730">
    <property type="entry name" value="tricorn interacting facor f3 domain"/>
    <property type="match status" value="2"/>
</dbReference>
<dbReference type="GO" id="GO:0008270">
    <property type="term" value="F:zinc ion binding"/>
    <property type="evidence" value="ECO:0007669"/>
    <property type="project" value="TreeGrafter"/>
</dbReference>
<evidence type="ECO:0000259" key="3">
    <source>
        <dbReference type="Pfam" id="PF17900"/>
    </source>
</evidence>
<dbReference type="PANTHER" id="PTHR11533">
    <property type="entry name" value="PROTEASE M1 ZINC METALLOPROTEASE"/>
    <property type="match status" value="1"/>
</dbReference>
<dbReference type="GO" id="GO:0006508">
    <property type="term" value="P:proteolysis"/>
    <property type="evidence" value="ECO:0007669"/>
    <property type="project" value="TreeGrafter"/>
</dbReference>
<comment type="caution">
    <text evidence="4">The sequence shown here is derived from an EMBL/GenBank/DDBJ whole genome shotgun (WGS) entry which is preliminary data.</text>
</comment>
<proteinExistence type="inferred from homology"/>
<dbReference type="Pfam" id="PF11838">
    <property type="entry name" value="ERAP1_C"/>
    <property type="match status" value="1"/>
</dbReference>
<dbReference type="Gene3D" id="1.25.50.20">
    <property type="match status" value="1"/>
</dbReference>
<dbReference type="InterPro" id="IPR045357">
    <property type="entry name" value="Aminopeptidase_N-like_N"/>
</dbReference>
<dbReference type="GO" id="GO:0070006">
    <property type="term" value="F:metalloaminopeptidase activity"/>
    <property type="evidence" value="ECO:0007669"/>
    <property type="project" value="TreeGrafter"/>
</dbReference>
<dbReference type="GO" id="GO:0043171">
    <property type="term" value="P:peptide catabolic process"/>
    <property type="evidence" value="ECO:0007669"/>
    <property type="project" value="TreeGrafter"/>
</dbReference>
<dbReference type="SUPFAM" id="SSF63737">
    <property type="entry name" value="Leukotriene A4 hydrolase N-terminal domain"/>
    <property type="match status" value="1"/>
</dbReference>
<feature type="domain" description="ERAP1-like C-terminal" evidence="2">
    <location>
        <begin position="1"/>
        <end position="77"/>
    </location>
</feature>
<dbReference type="InterPro" id="IPR042097">
    <property type="entry name" value="Aminopeptidase_N-like_N_sf"/>
</dbReference>
<gene>
    <name evidence="4" type="ORF">ILUMI_00649</name>
</gene>
<keyword evidence="5" id="KW-1185">Reference proteome</keyword>
<protein>
    <submittedName>
        <fullName evidence="4">Uncharacterized protein</fullName>
    </submittedName>
</protein>
<dbReference type="Proteomes" id="UP000801492">
    <property type="component" value="Unassembled WGS sequence"/>
</dbReference>
<dbReference type="Pfam" id="PF17900">
    <property type="entry name" value="Peptidase_M1_N"/>
    <property type="match status" value="1"/>
</dbReference>
<dbReference type="OrthoDB" id="510539at2759"/>
<dbReference type="GO" id="GO:0005737">
    <property type="term" value="C:cytoplasm"/>
    <property type="evidence" value="ECO:0007669"/>
    <property type="project" value="TreeGrafter"/>
</dbReference>
<sequence length="357" mass="41398">YYRVNYDRENWERIIDFVTTDKFKSIHVLNRAQLLEDAFYFAYIHELSWDIPLKLGEYLKQERDYIALAAFSSVLENYLLSHGEWYYQGQKAKDSVVFQNHTLINTVDSNASAFNLQKAYVKSVLGDVLAPLGTPTKESDTHLDKLTRSSVILCSIVSCQVYRLPKNVKPLRYSLTMESHLRDTDLQRTLHYDGNVKMELEVLADTKSITLHQLQLRIDNTTIELVNSNGKENIVVDTSKDGRNRTYTIRFEELVEIGIYNLTIEIEVLEVWLLLILSQQAFPCFDEPALKAKFIVSLVRREEYISISNEDLDMNLGDGRFKDTFKETPTFFLAFAVCDMKLQKKLKGKGFMQTQRP</sequence>
<dbReference type="GO" id="GO:0016020">
    <property type="term" value="C:membrane"/>
    <property type="evidence" value="ECO:0007669"/>
    <property type="project" value="TreeGrafter"/>
</dbReference>
<name>A0A8K0DJZ4_IGNLU</name>
<dbReference type="InterPro" id="IPR050344">
    <property type="entry name" value="Peptidase_M1_aminopeptidases"/>
</dbReference>
<dbReference type="AlphaFoldDB" id="A0A8K0DJZ4"/>
<dbReference type="InterPro" id="IPR024571">
    <property type="entry name" value="ERAP1-like_C_dom"/>
</dbReference>
<feature type="domain" description="Aminopeptidase N-like N-terminal" evidence="3">
    <location>
        <begin position="279"/>
        <end position="329"/>
    </location>
</feature>
<dbReference type="GO" id="GO:0042277">
    <property type="term" value="F:peptide binding"/>
    <property type="evidence" value="ECO:0007669"/>
    <property type="project" value="TreeGrafter"/>
</dbReference>
<evidence type="ECO:0000313" key="4">
    <source>
        <dbReference type="EMBL" id="KAF2905524.1"/>
    </source>
</evidence>
<evidence type="ECO:0000259" key="2">
    <source>
        <dbReference type="Pfam" id="PF11838"/>
    </source>
</evidence>
<reference evidence="4" key="1">
    <citation type="submission" date="2019-08" db="EMBL/GenBank/DDBJ databases">
        <title>The genome of the North American firefly Photinus pyralis.</title>
        <authorList>
            <consortium name="Photinus pyralis genome working group"/>
            <person name="Fallon T.R."/>
            <person name="Sander Lower S.E."/>
            <person name="Weng J.-K."/>
        </authorList>
    </citation>
    <scope>NUCLEOTIDE SEQUENCE</scope>
    <source>
        <strain evidence="4">TRF0915ILg1</strain>
        <tissue evidence="4">Whole body</tissue>
    </source>
</reference>
<evidence type="ECO:0000256" key="1">
    <source>
        <dbReference type="ARBA" id="ARBA00010136"/>
    </source>
</evidence>
<dbReference type="EMBL" id="VTPC01000510">
    <property type="protein sequence ID" value="KAF2905524.1"/>
    <property type="molecule type" value="Genomic_DNA"/>
</dbReference>
<feature type="non-terminal residue" evidence="4">
    <location>
        <position position="1"/>
    </location>
</feature>
<accession>A0A8K0DJZ4</accession>
<organism evidence="4 5">
    <name type="scientific">Ignelater luminosus</name>
    <name type="common">Cucubano</name>
    <name type="synonym">Pyrophorus luminosus</name>
    <dbReference type="NCBI Taxonomy" id="2038154"/>
    <lineage>
        <taxon>Eukaryota</taxon>
        <taxon>Metazoa</taxon>
        <taxon>Ecdysozoa</taxon>
        <taxon>Arthropoda</taxon>
        <taxon>Hexapoda</taxon>
        <taxon>Insecta</taxon>
        <taxon>Pterygota</taxon>
        <taxon>Neoptera</taxon>
        <taxon>Endopterygota</taxon>
        <taxon>Coleoptera</taxon>
        <taxon>Polyphaga</taxon>
        <taxon>Elateriformia</taxon>
        <taxon>Elateroidea</taxon>
        <taxon>Elateridae</taxon>
        <taxon>Agrypninae</taxon>
        <taxon>Pyrophorini</taxon>
        <taxon>Ignelater</taxon>
    </lineage>
</organism>